<dbReference type="InterPro" id="IPR002563">
    <property type="entry name" value="Flavin_Rdtase-like_dom"/>
</dbReference>
<organism evidence="4 5">
    <name type="scientific">Marinobacter salinisoli</name>
    <dbReference type="NCBI Taxonomy" id="2769486"/>
    <lineage>
        <taxon>Bacteria</taxon>
        <taxon>Pseudomonadati</taxon>
        <taxon>Pseudomonadota</taxon>
        <taxon>Gammaproteobacteria</taxon>
        <taxon>Pseudomonadales</taxon>
        <taxon>Marinobacteraceae</taxon>
        <taxon>Marinobacter</taxon>
    </lineage>
</organism>
<dbReference type="Proteomes" id="UP000663555">
    <property type="component" value="Chromosome"/>
</dbReference>
<accession>A0ABX7MRZ1</accession>
<evidence type="ECO:0000256" key="1">
    <source>
        <dbReference type="ARBA" id="ARBA00008898"/>
    </source>
</evidence>
<dbReference type="Gene3D" id="2.30.110.10">
    <property type="entry name" value="Electron Transport, Fmn-binding Protein, Chain A"/>
    <property type="match status" value="1"/>
</dbReference>
<dbReference type="Pfam" id="PF01613">
    <property type="entry name" value="Flavin_Reduct"/>
    <property type="match status" value="1"/>
</dbReference>
<dbReference type="RefSeq" id="WP_206644275.1">
    <property type="nucleotide sequence ID" value="NZ_CP071247.1"/>
</dbReference>
<gene>
    <name evidence="4" type="ORF">LPB19_01195</name>
</gene>
<evidence type="ECO:0000313" key="4">
    <source>
        <dbReference type="EMBL" id="QSP95068.1"/>
    </source>
</evidence>
<keyword evidence="2" id="KW-0560">Oxidoreductase</keyword>
<protein>
    <submittedName>
        <fullName evidence="4">Flavin reductase family protein</fullName>
    </submittedName>
</protein>
<dbReference type="PANTHER" id="PTHR30466:SF11">
    <property type="entry name" value="FLAVIN-DEPENDENT MONOOXYGENASE, REDUCTASE SUBUNIT HSAB"/>
    <property type="match status" value="1"/>
</dbReference>
<feature type="domain" description="Flavin reductase like" evidence="3">
    <location>
        <begin position="18"/>
        <end position="162"/>
    </location>
</feature>
<proteinExistence type="inferred from homology"/>
<name>A0ABX7MRZ1_9GAMM</name>
<dbReference type="InterPro" id="IPR012349">
    <property type="entry name" value="Split_barrel_FMN-bd"/>
</dbReference>
<dbReference type="EMBL" id="CP071247">
    <property type="protein sequence ID" value="QSP95068.1"/>
    <property type="molecule type" value="Genomic_DNA"/>
</dbReference>
<sequence length="175" mass="19305">MCHSPINTVDSKLYRRVLGRYPTGVAVVTMQHENGHYIGMTINSFCSLSLSPALVSICIDDRSPNYSSYYHSKGFTLSFLSASQAAIATLFATRGADKFSNVDYSHPEAQFAPAITDAIAILDCETYRRMPVGDHLMLVGKVRHFQHSDQAPLVFEQGRFTGLTDHQNTAQQTAA</sequence>
<dbReference type="SMART" id="SM00903">
    <property type="entry name" value="Flavin_Reduct"/>
    <property type="match status" value="1"/>
</dbReference>
<dbReference type="InterPro" id="IPR050268">
    <property type="entry name" value="NADH-dep_flavin_reductase"/>
</dbReference>
<dbReference type="PANTHER" id="PTHR30466">
    <property type="entry name" value="FLAVIN REDUCTASE"/>
    <property type="match status" value="1"/>
</dbReference>
<evidence type="ECO:0000313" key="5">
    <source>
        <dbReference type="Proteomes" id="UP000663555"/>
    </source>
</evidence>
<evidence type="ECO:0000256" key="2">
    <source>
        <dbReference type="ARBA" id="ARBA00023002"/>
    </source>
</evidence>
<reference evidence="4 5" key="1">
    <citation type="submission" date="2021-03" db="EMBL/GenBank/DDBJ databases">
        <title>Genome sequencing of Marinobacter sp. LPB0319.</title>
        <authorList>
            <person name="Kim J."/>
        </authorList>
    </citation>
    <scope>NUCLEOTIDE SEQUENCE [LARGE SCALE GENOMIC DNA]</scope>
    <source>
        <strain evidence="4 5">LPB0319</strain>
    </source>
</reference>
<evidence type="ECO:0000259" key="3">
    <source>
        <dbReference type="SMART" id="SM00903"/>
    </source>
</evidence>
<dbReference type="SUPFAM" id="SSF50475">
    <property type="entry name" value="FMN-binding split barrel"/>
    <property type="match status" value="1"/>
</dbReference>
<comment type="similarity">
    <text evidence="1">Belongs to the non-flavoprotein flavin reductase family.</text>
</comment>
<keyword evidence="5" id="KW-1185">Reference proteome</keyword>